<dbReference type="RefSeq" id="WP_022613506.1">
    <property type="nucleotide sequence ID" value="NZ_LK391965.1"/>
</dbReference>
<dbReference type="Gene3D" id="1.10.10.10">
    <property type="entry name" value="Winged helix-like DNA-binding domain superfamily/Winged helix DNA-binding domain"/>
    <property type="match status" value="1"/>
</dbReference>
<dbReference type="Pfam" id="PF09012">
    <property type="entry name" value="FeoC"/>
    <property type="match status" value="1"/>
</dbReference>
<proteinExistence type="predicted"/>
<evidence type="ECO:0000259" key="1">
    <source>
        <dbReference type="Pfam" id="PF09012"/>
    </source>
</evidence>
<dbReference type="EMBL" id="CAOF01000178">
    <property type="protein sequence ID" value="CCO49360.1"/>
    <property type="molecule type" value="Genomic_DNA"/>
</dbReference>
<organism evidence="2 3">
    <name type="scientific">Vibrio nigripulchritudo SOn1</name>
    <dbReference type="NCBI Taxonomy" id="1238450"/>
    <lineage>
        <taxon>Bacteria</taxon>
        <taxon>Pseudomonadati</taxon>
        <taxon>Pseudomonadota</taxon>
        <taxon>Gammaproteobacteria</taxon>
        <taxon>Vibrionales</taxon>
        <taxon>Vibrionaceae</taxon>
        <taxon>Vibrio</taxon>
    </lineage>
</organism>
<sequence>MILTELSDYLSQEQKASRSKLAKQFGMSEDGVDAMMAIWMKKGKVSRTRDKSETNVTYNWIVKPEQIALNVVTG</sequence>
<comment type="caution">
    <text evidence="2">The sequence shown here is derived from an EMBL/GenBank/DDBJ whole genome shotgun (WGS) entry which is preliminary data.</text>
</comment>
<dbReference type="AlphaFoldDB" id="A0AAV2VXN4"/>
<evidence type="ECO:0000313" key="3">
    <source>
        <dbReference type="Proteomes" id="UP000018211"/>
    </source>
</evidence>
<dbReference type="Proteomes" id="UP000018211">
    <property type="component" value="Unassembled WGS sequence"/>
</dbReference>
<accession>A0AAV2VXN4</accession>
<dbReference type="InterPro" id="IPR036390">
    <property type="entry name" value="WH_DNA-bd_sf"/>
</dbReference>
<evidence type="ECO:0000313" key="2">
    <source>
        <dbReference type="EMBL" id="CCO49360.1"/>
    </source>
</evidence>
<dbReference type="InterPro" id="IPR036388">
    <property type="entry name" value="WH-like_DNA-bd_sf"/>
</dbReference>
<name>A0AAV2VXN4_9VIBR</name>
<protein>
    <recommendedName>
        <fullName evidence="1">Transcriptional regulator HTH-type FeoC domain-containing protein</fullName>
    </recommendedName>
</protein>
<dbReference type="InterPro" id="IPR015102">
    <property type="entry name" value="Tscrpt_reg_HTH_FeoC"/>
</dbReference>
<reference evidence="2 3" key="1">
    <citation type="journal article" date="2013" name="ISME J.">
        <title>Comparative genomics of pathogenic lineages of Vibrio nigripulchritudo identifies virulence-associated traits.</title>
        <authorList>
            <person name="Goudenege D."/>
            <person name="Labreuche Y."/>
            <person name="Krin E."/>
            <person name="Ansquer D."/>
            <person name="Mangenot S."/>
            <person name="Calteau A."/>
            <person name="Medigue C."/>
            <person name="Mazel D."/>
            <person name="Polz M.F."/>
            <person name="Le Roux F."/>
        </authorList>
    </citation>
    <scope>NUCLEOTIDE SEQUENCE [LARGE SCALE GENOMIC DNA]</scope>
    <source>
        <strain evidence="2 3">SOn1</strain>
    </source>
</reference>
<gene>
    <name evidence="2" type="ORF">VIBNISOn1_820040</name>
</gene>
<feature type="domain" description="Transcriptional regulator HTH-type FeoC" evidence="1">
    <location>
        <begin position="2"/>
        <end position="50"/>
    </location>
</feature>
<dbReference type="SUPFAM" id="SSF46785">
    <property type="entry name" value="Winged helix' DNA-binding domain"/>
    <property type="match status" value="1"/>
</dbReference>